<evidence type="ECO:0000256" key="2">
    <source>
        <dbReference type="ARBA" id="ARBA00022448"/>
    </source>
</evidence>
<dbReference type="EMBL" id="AXUN02000054">
    <property type="protein sequence ID" value="ETA81920.1"/>
    <property type="molecule type" value="Genomic_DNA"/>
</dbReference>
<evidence type="ECO:0000256" key="1">
    <source>
        <dbReference type="ARBA" id="ARBA00010062"/>
    </source>
</evidence>
<evidence type="ECO:0000256" key="4">
    <source>
        <dbReference type="ARBA" id="ARBA00022970"/>
    </source>
</evidence>
<dbReference type="Pfam" id="PF13458">
    <property type="entry name" value="Peripla_BP_6"/>
    <property type="match status" value="1"/>
</dbReference>
<comment type="caution">
    <text evidence="7">The sequence shown here is derived from an EMBL/GenBank/DDBJ whole genome shotgun (WGS) entry which is preliminary data.</text>
</comment>
<name>V7I6S2_9CLOT</name>
<dbReference type="OrthoDB" id="9783240at2"/>
<proteinExistence type="inferred from homology"/>
<dbReference type="RefSeq" id="WP_023384389.1">
    <property type="nucleotide sequence ID" value="NZ_AXUN02000054.1"/>
</dbReference>
<dbReference type="Proteomes" id="UP000017747">
    <property type="component" value="Unassembled WGS sequence"/>
</dbReference>
<dbReference type="InterPro" id="IPR000709">
    <property type="entry name" value="Leu_Ile_Val-bd"/>
</dbReference>
<gene>
    <name evidence="7" type="ORF">T472_0203875</name>
</gene>
<dbReference type="SUPFAM" id="SSF53822">
    <property type="entry name" value="Periplasmic binding protein-like I"/>
    <property type="match status" value="1"/>
</dbReference>
<protein>
    <recommendedName>
        <fullName evidence="6">Leucine-binding protein domain-containing protein</fullName>
    </recommendedName>
</protein>
<dbReference type="PRINTS" id="PR00337">
    <property type="entry name" value="LEUILEVALBP"/>
</dbReference>
<dbReference type="PATRIC" id="fig|994573.3.peg.726"/>
<dbReference type="CDD" id="cd06340">
    <property type="entry name" value="PBP1_ABC_ligand_binding-like"/>
    <property type="match status" value="1"/>
</dbReference>
<dbReference type="PROSITE" id="PS51257">
    <property type="entry name" value="PROKAR_LIPOPROTEIN"/>
    <property type="match status" value="1"/>
</dbReference>
<dbReference type="AlphaFoldDB" id="V7I6S2"/>
<feature type="domain" description="Leucine-binding protein" evidence="6">
    <location>
        <begin position="45"/>
        <end position="386"/>
    </location>
</feature>
<dbReference type="eggNOG" id="COG0683">
    <property type="taxonomic scope" value="Bacteria"/>
</dbReference>
<evidence type="ECO:0000256" key="5">
    <source>
        <dbReference type="SAM" id="SignalP"/>
    </source>
</evidence>
<keyword evidence="2" id="KW-0813">Transport</keyword>
<accession>V7I6S2</accession>
<evidence type="ECO:0000313" key="7">
    <source>
        <dbReference type="EMBL" id="ETA81920.1"/>
    </source>
</evidence>
<reference evidence="7 8" key="1">
    <citation type="journal article" date="2014" name="Genome Announc.">
        <title>Genome Sequence of Youngiibacter fragilis, the Type Strain of the Genus Youngiibacter.</title>
        <authorList>
            <person name="Wawrik C.B."/>
            <person name="Callaghan A.V."/>
            <person name="Stamps B.W."/>
            <person name="Wawrik B."/>
        </authorList>
    </citation>
    <scope>NUCLEOTIDE SEQUENCE [LARGE SCALE GENOMIC DNA]</scope>
    <source>
        <strain evidence="7 8">232.1</strain>
    </source>
</reference>
<feature type="chain" id="PRO_5039492075" description="Leucine-binding protein domain-containing protein" evidence="5">
    <location>
        <begin position="20"/>
        <end position="424"/>
    </location>
</feature>
<dbReference type="InterPro" id="IPR051010">
    <property type="entry name" value="BCAA_transport"/>
</dbReference>
<organism evidence="7 8">
    <name type="scientific">Youngiibacter fragilis 232.1</name>
    <dbReference type="NCBI Taxonomy" id="994573"/>
    <lineage>
        <taxon>Bacteria</taxon>
        <taxon>Bacillati</taxon>
        <taxon>Bacillota</taxon>
        <taxon>Clostridia</taxon>
        <taxon>Eubacteriales</taxon>
        <taxon>Clostridiaceae</taxon>
        <taxon>Youngiibacter</taxon>
    </lineage>
</organism>
<feature type="signal peptide" evidence="5">
    <location>
        <begin position="1"/>
        <end position="19"/>
    </location>
</feature>
<dbReference type="PANTHER" id="PTHR30483">
    <property type="entry name" value="LEUCINE-SPECIFIC-BINDING PROTEIN"/>
    <property type="match status" value="1"/>
</dbReference>
<keyword evidence="4" id="KW-0029">Amino-acid transport</keyword>
<keyword evidence="3 5" id="KW-0732">Signal</keyword>
<dbReference type="STRING" id="994573.T472_0203875"/>
<sequence>MKKILSIILSATLSLGIMAGCVGETAAPIAQPTGTPSTSGDKVDTVYIGMANPLTGANADAGTQDLYAAQLAVKHINAKGGIKSLGGAKVELVVIDTTSDSTQIAQIVEREISGNKLSGIVGTGFSGLTLPMLPIIEKYGIPTVTNSINDKITTSDYDFIFQAVPKGSSFGQTQVDYIKYLIDEKGIDIKKVAIVYENSSYGQSAAEGSLKIAEGAGLEVVLNAPFTPNFSDASSLVTAMKESGADVILPVAYSQDAKLIVNTMKSMNYDPLVVAGGAGFLWPQLGKELGEASDGLTSVASWNWDSANISNDPELLAITKEFEETYGYYMTEHAGPSYAATWIIKEGIEKAASADPSAVRDAIAGSSYDSGEITMIQPGKVSWNAGGWNENVKAVMIQWQGGYPRTIFPREFSVTEIMIPGVDY</sequence>
<evidence type="ECO:0000256" key="3">
    <source>
        <dbReference type="ARBA" id="ARBA00022729"/>
    </source>
</evidence>
<evidence type="ECO:0000313" key="8">
    <source>
        <dbReference type="Proteomes" id="UP000017747"/>
    </source>
</evidence>
<comment type="similarity">
    <text evidence="1">Belongs to the leucine-binding protein family.</text>
</comment>
<dbReference type="InterPro" id="IPR028081">
    <property type="entry name" value="Leu-bd"/>
</dbReference>
<keyword evidence="8" id="KW-1185">Reference proteome</keyword>
<dbReference type="Gene3D" id="3.40.50.2300">
    <property type="match status" value="2"/>
</dbReference>
<dbReference type="GO" id="GO:0006865">
    <property type="term" value="P:amino acid transport"/>
    <property type="evidence" value="ECO:0007669"/>
    <property type="project" value="UniProtKB-KW"/>
</dbReference>
<dbReference type="PANTHER" id="PTHR30483:SF37">
    <property type="entry name" value="ABC TRANSPORTER SUBSTRATE-BINDING PROTEIN"/>
    <property type="match status" value="1"/>
</dbReference>
<dbReference type="InterPro" id="IPR028082">
    <property type="entry name" value="Peripla_BP_I"/>
</dbReference>
<evidence type="ECO:0000259" key="6">
    <source>
        <dbReference type="Pfam" id="PF13458"/>
    </source>
</evidence>